<comment type="caution">
    <text evidence="1">The sequence shown here is derived from an EMBL/GenBank/DDBJ whole genome shotgun (WGS) entry which is preliminary data.</text>
</comment>
<accession>A0A9W6HYM5</accession>
<gene>
    <name evidence="1" type="ORF">GCM10017600_15860</name>
</gene>
<reference evidence="1" key="2">
    <citation type="submission" date="2023-01" db="EMBL/GenBank/DDBJ databases">
        <authorList>
            <person name="Sun Q."/>
            <person name="Evtushenko L."/>
        </authorList>
    </citation>
    <scope>NUCLEOTIDE SEQUENCE</scope>
    <source>
        <strain evidence="1">VKM Ac-2007</strain>
    </source>
</reference>
<name>A0A9W6HYM5_9ACTN</name>
<protein>
    <submittedName>
        <fullName evidence="1">Uncharacterized protein</fullName>
    </submittedName>
</protein>
<dbReference type="Proteomes" id="UP001143474">
    <property type="component" value="Unassembled WGS sequence"/>
</dbReference>
<keyword evidence="2" id="KW-1185">Reference proteome</keyword>
<evidence type="ECO:0000313" key="1">
    <source>
        <dbReference type="EMBL" id="GLK08181.1"/>
    </source>
</evidence>
<organism evidence="1 2">
    <name type="scientific">Streptosporangium carneum</name>
    <dbReference type="NCBI Taxonomy" id="47481"/>
    <lineage>
        <taxon>Bacteria</taxon>
        <taxon>Bacillati</taxon>
        <taxon>Actinomycetota</taxon>
        <taxon>Actinomycetes</taxon>
        <taxon>Streptosporangiales</taxon>
        <taxon>Streptosporangiaceae</taxon>
        <taxon>Streptosporangium</taxon>
    </lineage>
</organism>
<sequence>MAGAGGAAGVGSRCGGGGRVNSWLGGAAGVGFGVGTVSRGVGGEEGGLAGGRERLVSAEFVSEVAGWTFVCWGRSA</sequence>
<proteinExistence type="predicted"/>
<evidence type="ECO:0000313" key="2">
    <source>
        <dbReference type="Proteomes" id="UP001143474"/>
    </source>
</evidence>
<dbReference type="EMBL" id="BSEV01000002">
    <property type="protein sequence ID" value="GLK08181.1"/>
    <property type="molecule type" value="Genomic_DNA"/>
</dbReference>
<reference evidence="1" key="1">
    <citation type="journal article" date="2014" name="Int. J. Syst. Evol. Microbiol.">
        <title>Complete genome sequence of Corynebacterium casei LMG S-19264T (=DSM 44701T), isolated from a smear-ripened cheese.</title>
        <authorList>
            <consortium name="US DOE Joint Genome Institute (JGI-PGF)"/>
            <person name="Walter F."/>
            <person name="Albersmeier A."/>
            <person name="Kalinowski J."/>
            <person name="Ruckert C."/>
        </authorList>
    </citation>
    <scope>NUCLEOTIDE SEQUENCE</scope>
    <source>
        <strain evidence="1">VKM Ac-2007</strain>
    </source>
</reference>
<dbReference type="AlphaFoldDB" id="A0A9W6HYM5"/>